<keyword evidence="3 7" id="KW-0653">Protein transport</keyword>
<keyword evidence="7" id="KW-1003">Cell membrane</keyword>
<evidence type="ECO:0000256" key="4">
    <source>
        <dbReference type="ARBA" id="ARBA00022989"/>
    </source>
</evidence>
<dbReference type="PANTHER" id="PTHR30371">
    <property type="entry name" value="SEC-INDEPENDENT PROTEIN TRANSLOCASE PROTEIN TATC"/>
    <property type="match status" value="1"/>
</dbReference>
<feature type="transmembrane region" description="Helical" evidence="7">
    <location>
        <begin position="220"/>
        <end position="243"/>
    </location>
</feature>
<evidence type="ECO:0000256" key="7">
    <source>
        <dbReference type="HAMAP-Rule" id="MF_00902"/>
    </source>
</evidence>
<feature type="transmembrane region" description="Helical" evidence="7">
    <location>
        <begin position="195"/>
        <end position="214"/>
    </location>
</feature>
<keyword evidence="6 7" id="KW-0472">Membrane</keyword>
<feature type="transmembrane region" description="Helical" evidence="7">
    <location>
        <begin position="21"/>
        <end position="43"/>
    </location>
</feature>
<comment type="subunit">
    <text evidence="7">The Tat system comprises two distinct complexes: a TatABC complex, containing multiple copies of TatA, TatB and TatC subunits, and a separate TatA complex, containing only TatA subunits. Substrates initially bind to the TatABC complex, which probably triggers association of the separate TatA complex to form the active translocon.</text>
</comment>
<feature type="transmembrane region" description="Helical" evidence="7">
    <location>
        <begin position="82"/>
        <end position="103"/>
    </location>
</feature>
<keyword evidence="4 7" id="KW-1133">Transmembrane helix</keyword>
<comment type="function">
    <text evidence="7">Part of the twin-arginine translocation (Tat) system that transports large folded proteins containing a characteristic twin-arginine motif in their signal peptide across membranes. Together with TatB, TatC is part of a receptor directly interacting with Tat signal peptides.</text>
</comment>
<evidence type="ECO:0000256" key="6">
    <source>
        <dbReference type="ARBA" id="ARBA00023136"/>
    </source>
</evidence>
<dbReference type="PANTHER" id="PTHR30371:SF0">
    <property type="entry name" value="SEC-INDEPENDENT PROTEIN TRANSLOCASE PROTEIN TATC, CHLOROPLASTIC-RELATED"/>
    <property type="match status" value="1"/>
</dbReference>
<dbReference type="PRINTS" id="PR01840">
    <property type="entry name" value="TATCFAMILY"/>
</dbReference>
<feature type="transmembrane region" description="Helical" evidence="7">
    <location>
        <begin position="164"/>
        <end position="188"/>
    </location>
</feature>
<protein>
    <recommendedName>
        <fullName evidence="7">Sec-independent protein translocase protein TatC</fullName>
    </recommendedName>
</protein>
<dbReference type="InterPro" id="IPR002033">
    <property type="entry name" value="TatC"/>
</dbReference>
<evidence type="ECO:0000313" key="8">
    <source>
        <dbReference type="EMBL" id="MFC3687657.1"/>
    </source>
</evidence>
<dbReference type="NCBIfam" id="TIGR00945">
    <property type="entry name" value="tatC"/>
    <property type="match status" value="1"/>
</dbReference>
<sequence length="274" mass="29951">MLRRARNPEGRMPLRAHLVELRNRLIVAGIAVLVLAVAGWYVYEPLIAELVRPLQVASDVNGQELELRFGSPTEAFDQRIKLSLWIGVIASSPVWIYQLWAFITPGLTKKERWYAVAFLAASVPLFLAGIALAWLVLPNAFIFLTGLNPDEVGSLFDFSLYLGFVTRIALGFGIAFLLPVVMVALNFAGLASGHGLLKGWRVAIVASFVFAAIASPTPDIIVMFALATPIVGLYWIAVAIAVLNDRRRARRDGTAGLADHEASVLEDDEASRID</sequence>
<dbReference type="EMBL" id="JBHRWW010000002">
    <property type="protein sequence ID" value="MFC3687657.1"/>
    <property type="molecule type" value="Genomic_DNA"/>
</dbReference>
<comment type="subcellular location">
    <subcellularLocation>
        <location evidence="7">Cell membrane</location>
        <topology evidence="7">Multi-pass membrane protein</topology>
    </subcellularLocation>
    <subcellularLocation>
        <location evidence="1">Membrane</location>
        <topology evidence="1">Multi-pass membrane protein</topology>
    </subcellularLocation>
</comment>
<keyword evidence="7" id="KW-0813">Transport</keyword>
<proteinExistence type="inferred from homology"/>
<evidence type="ECO:0000256" key="3">
    <source>
        <dbReference type="ARBA" id="ARBA00022927"/>
    </source>
</evidence>
<evidence type="ECO:0000313" key="9">
    <source>
        <dbReference type="Proteomes" id="UP001595685"/>
    </source>
</evidence>
<evidence type="ECO:0000256" key="2">
    <source>
        <dbReference type="ARBA" id="ARBA00022692"/>
    </source>
</evidence>
<comment type="caution">
    <text evidence="8">The sequence shown here is derived from an EMBL/GenBank/DDBJ whole genome shotgun (WGS) entry which is preliminary data.</text>
</comment>
<dbReference type="Proteomes" id="UP001595685">
    <property type="component" value="Unassembled WGS sequence"/>
</dbReference>
<gene>
    <name evidence="7 8" type="primary">tatC</name>
    <name evidence="8" type="ORF">ACFOLH_04810</name>
</gene>
<keyword evidence="2 7" id="KW-0812">Transmembrane</keyword>
<reference evidence="9" key="1">
    <citation type="journal article" date="2019" name="Int. J. Syst. Evol. Microbiol.">
        <title>The Global Catalogue of Microorganisms (GCM) 10K type strain sequencing project: providing services to taxonomists for standard genome sequencing and annotation.</title>
        <authorList>
            <consortium name="The Broad Institute Genomics Platform"/>
            <consortium name="The Broad Institute Genome Sequencing Center for Infectious Disease"/>
            <person name="Wu L."/>
            <person name="Ma J."/>
        </authorList>
    </citation>
    <scope>NUCLEOTIDE SEQUENCE [LARGE SCALE GENOMIC DNA]</scope>
    <source>
        <strain evidence="9">NCAIM B.02333</strain>
    </source>
</reference>
<dbReference type="Pfam" id="PF00902">
    <property type="entry name" value="TatC"/>
    <property type="match status" value="1"/>
</dbReference>
<comment type="similarity">
    <text evidence="7">Belongs to the TatC family.</text>
</comment>
<dbReference type="HAMAP" id="MF_00902">
    <property type="entry name" value="TatC"/>
    <property type="match status" value="1"/>
</dbReference>
<name>A0ABV7WFF6_9MICO</name>
<keyword evidence="5 7" id="KW-0811">Translocation</keyword>
<evidence type="ECO:0000256" key="1">
    <source>
        <dbReference type="ARBA" id="ARBA00004141"/>
    </source>
</evidence>
<accession>A0ABV7WFF6</accession>
<evidence type="ECO:0000256" key="5">
    <source>
        <dbReference type="ARBA" id="ARBA00023010"/>
    </source>
</evidence>
<organism evidence="8 9">
    <name type="scientific">Aquipuribacter hungaricus</name>
    <dbReference type="NCBI Taxonomy" id="545624"/>
    <lineage>
        <taxon>Bacteria</taxon>
        <taxon>Bacillati</taxon>
        <taxon>Actinomycetota</taxon>
        <taxon>Actinomycetes</taxon>
        <taxon>Micrococcales</taxon>
        <taxon>Intrasporangiaceae</taxon>
        <taxon>Aquipuribacter</taxon>
    </lineage>
</organism>
<dbReference type="RefSeq" id="WP_340293826.1">
    <property type="nucleotide sequence ID" value="NZ_JBBEOI010000124.1"/>
</dbReference>
<keyword evidence="9" id="KW-1185">Reference proteome</keyword>
<feature type="transmembrane region" description="Helical" evidence="7">
    <location>
        <begin position="115"/>
        <end position="144"/>
    </location>
</feature>